<comment type="caution">
    <text evidence="1">The sequence shown here is derived from an EMBL/GenBank/DDBJ whole genome shotgun (WGS) entry which is preliminary data.</text>
</comment>
<dbReference type="EMBL" id="JBBKAI010000002">
    <property type="protein sequence ID" value="MEJ8655584.1"/>
    <property type="molecule type" value="Genomic_DNA"/>
</dbReference>
<reference evidence="1" key="1">
    <citation type="submission" date="2024-03" db="EMBL/GenBank/DDBJ databases">
        <title>Novel Streptomyces species of biotechnological and ecological value are a feature of Machair soil.</title>
        <authorList>
            <person name="Prole J.R."/>
            <person name="Goodfellow M."/>
            <person name="Allenby N."/>
            <person name="Ward A.C."/>
        </authorList>
    </citation>
    <scope>NUCLEOTIDE SEQUENCE</scope>
    <source>
        <strain evidence="1">MS1.AVA.4</strain>
    </source>
</reference>
<organism evidence="1 2">
    <name type="scientific">Streptomyces pratisoli</name>
    <dbReference type="NCBI Taxonomy" id="3139917"/>
    <lineage>
        <taxon>Bacteria</taxon>
        <taxon>Bacillati</taxon>
        <taxon>Actinomycetota</taxon>
        <taxon>Actinomycetes</taxon>
        <taxon>Kitasatosporales</taxon>
        <taxon>Streptomycetaceae</taxon>
        <taxon>Streptomyces</taxon>
    </lineage>
</organism>
<protein>
    <submittedName>
        <fullName evidence="1">Universal stress protein</fullName>
    </submittedName>
</protein>
<evidence type="ECO:0000313" key="1">
    <source>
        <dbReference type="EMBL" id="MEJ8655584.1"/>
    </source>
</evidence>
<accession>A0ACC6QB73</accession>
<evidence type="ECO:0000313" key="2">
    <source>
        <dbReference type="Proteomes" id="UP001375539"/>
    </source>
</evidence>
<name>A0ACC6QB73_9ACTN</name>
<dbReference type="Proteomes" id="UP001375539">
    <property type="component" value="Unassembled WGS sequence"/>
</dbReference>
<sequence length="293" mass="31414">MTRHLTAGVDGSPESRWAAAWAADEAVLRNLPLRIVHADDWPVSVAVPVDGFATQHRWSDEMLTEVTNNLRERHPGLEITTQRLSARPPAALAAEASEAELLVLGSRGLSRITGFLIGSVGLATIGATERPVVLVRAAEQPDDGPPPARIGPYRDLIVGVDVNQSCDALLAFAFDEAARRDCTLRAVYGWSLPPVLSPDPTLDQGVRREVAAEVGRALADLLMPWRQKFPSVDVVERALVGAPGEQLAYCTTDADLVVVGRRIRKSPLGAHIGPITHAVIHHSPAPVAVVAHD</sequence>
<proteinExistence type="predicted"/>
<keyword evidence="2" id="KW-1185">Reference proteome</keyword>
<gene>
    <name evidence="1" type="ORF">WKI58_03415</name>
</gene>